<keyword evidence="3" id="KW-1185">Reference proteome</keyword>
<dbReference type="EMBL" id="BOCI01000251">
    <property type="protein sequence ID" value="GHW01258.1"/>
    <property type="molecule type" value="Genomic_DNA"/>
</dbReference>
<organism evidence="2 3">
    <name type="scientific">Lactobacillus nasalidis</name>
    <dbReference type="NCBI Taxonomy" id="2797258"/>
    <lineage>
        <taxon>Bacteria</taxon>
        <taxon>Bacillati</taxon>
        <taxon>Bacillota</taxon>
        <taxon>Bacilli</taxon>
        <taxon>Lactobacillales</taxon>
        <taxon>Lactobacillaceae</taxon>
        <taxon>Lactobacillus</taxon>
    </lineage>
</organism>
<keyword evidence="1" id="KW-0472">Membrane</keyword>
<comment type="caution">
    <text evidence="2">The sequence shown here is derived from an EMBL/GenBank/DDBJ whole genome shotgun (WGS) entry which is preliminary data.</text>
</comment>
<evidence type="ECO:0000313" key="3">
    <source>
        <dbReference type="Proteomes" id="UP000616547"/>
    </source>
</evidence>
<keyword evidence="1" id="KW-0812">Transmembrane</keyword>
<evidence type="ECO:0000256" key="1">
    <source>
        <dbReference type="SAM" id="Phobius"/>
    </source>
</evidence>
<sequence length="57" mass="6676">MTFICATMAFFPQNGTPFSAHWFRQLWMNIVVVLFLFGTGLVLPLLRKLEMRQEKAK</sequence>
<dbReference type="Proteomes" id="UP000616547">
    <property type="component" value="Unassembled WGS sequence"/>
</dbReference>
<keyword evidence="1" id="KW-1133">Transmembrane helix</keyword>
<protein>
    <submittedName>
        <fullName evidence="2">Uncharacterized protein</fullName>
    </submittedName>
</protein>
<reference evidence="3" key="1">
    <citation type="submission" date="2021-01" db="EMBL/GenBank/DDBJ databases">
        <title>Draft genome sequence of Nasalis larvatus strain YZ03.</title>
        <authorList>
            <person name="Suzuki-Hashido N."/>
            <person name="Tsuchida S."/>
            <person name="Hayakawa T."/>
        </authorList>
    </citation>
    <scope>NUCLEOTIDE SEQUENCE [LARGE SCALE GENOMIC DNA]</scope>
    <source>
        <strain evidence="3">YZ03</strain>
    </source>
</reference>
<name>A0ABQ3W5H5_9LACO</name>
<feature type="transmembrane region" description="Helical" evidence="1">
    <location>
        <begin position="26"/>
        <end position="46"/>
    </location>
</feature>
<gene>
    <name evidence="2" type="ORF">lacNasYZ03_09450</name>
</gene>
<accession>A0ABQ3W5H5</accession>
<proteinExistence type="predicted"/>
<evidence type="ECO:0000313" key="2">
    <source>
        <dbReference type="EMBL" id="GHW01258.1"/>
    </source>
</evidence>